<dbReference type="SUPFAM" id="SSF53448">
    <property type="entry name" value="Nucleotide-diphospho-sugar transferases"/>
    <property type="match status" value="1"/>
</dbReference>
<dbReference type="OrthoDB" id="6061538at2759"/>
<dbReference type="Proteomes" id="UP000597762">
    <property type="component" value="Unassembled WGS sequence"/>
</dbReference>
<keyword evidence="2" id="KW-1185">Reference proteome</keyword>
<evidence type="ECO:0000313" key="1">
    <source>
        <dbReference type="EMBL" id="CAE1257021.1"/>
    </source>
</evidence>
<dbReference type="PANTHER" id="PTHR46830">
    <property type="entry name" value="TRANSFERASE, PUTATIVE-RELATED"/>
    <property type="match status" value="1"/>
</dbReference>
<dbReference type="EMBL" id="CAHIKZ030001225">
    <property type="protein sequence ID" value="CAE1257021.1"/>
    <property type="molecule type" value="Genomic_DNA"/>
</dbReference>
<dbReference type="InterPro" id="IPR007577">
    <property type="entry name" value="GlycoTrfase_DXD_sugar-bd_CS"/>
</dbReference>
<sequence length="269" mass="31548">MSLALNYLLMPRNWIQLVFSPGVYLGLVCEQWTNESNAVVSIRRIMPDANIYLVGDGHPDGPWWKQTQKEVPGIRLIYRTEISFVFERRIALPEHMSDIARLQILLLSGGIYLDLDIVFVKSIEELRQYDLTMGLMDKGTGMGNGLILAKPCSSFLTFWYASYRTFDKSQWGVHSMKHPYLLSIVFPDLIHVEKERIYSPNWFEIEKLFVQRVPWDKNIAVHIWHRHKYPLPKDFDDLAHLNTTLGEILRYVYYRNKQIRDGSKEPKKS</sequence>
<proteinExistence type="predicted"/>
<reference evidence="1" key="1">
    <citation type="submission" date="2021-01" db="EMBL/GenBank/DDBJ databases">
        <authorList>
            <person name="Li R."/>
            <person name="Bekaert M."/>
        </authorList>
    </citation>
    <scope>NUCLEOTIDE SEQUENCE</scope>
    <source>
        <strain evidence="1">Farmed</strain>
    </source>
</reference>
<dbReference type="PANTHER" id="PTHR46830:SF1">
    <property type="entry name" value="ALPHA-1,4-N-ACETYLGLUCOSAMINYLTRANSFERASE"/>
    <property type="match status" value="1"/>
</dbReference>
<dbReference type="AlphaFoldDB" id="A0A812C3B8"/>
<dbReference type="Gene3D" id="3.90.550.20">
    <property type="match status" value="1"/>
</dbReference>
<name>A0A812C3B8_ACAPH</name>
<protein>
    <submittedName>
        <fullName evidence="1">Uncharacterized protein</fullName>
    </submittedName>
</protein>
<comment type="caution">
    <text evidence="1">The sequence shown here is derived from an EMBL/GenBank/DDBJ whole genome shotgun (WGS) entry which is preliminary data.</text>
</comment>
<gene>
    <name evidence="1" type="ORF">SPHA_30520</name>
</gene>
<organism evidence="1 2">
    <name type="scientific">Acanthosepion pharaonis</name>
    <name type="common">Pharaoh cuttlefish</name>
    <name type="synonym">Sepia pharaonis</name>
    <dbReference type="NCBI Taxonomy" id="158019"/>
    <lineage>
        <taxon>Eukaryota</taxon>
        <taxon>Metazoa</taxon>
        <taxon>Spiralia</taxon>
        <taxon>Lophotrochozoa</taxon>
        <taxon>Mollusca</taxon>
        <taxon>Cephalopoda</taxon>
        <taxon>Coleoidea</taxon>
        <taxon>Decapodiformes</taxon>
        <taxon>Sepiida</taxon>
        <taxon>Sepiina</taxon>
        <taxon>Sepiidae</taxon>
        <taxon>Acanthosepion</taxon>
    </lineage>
</organism>
<accession>A0A812C3B8</accession>
<evidence type="ECO:0000313" key="2">
    <source>
        <dbReference type="Proteomes" id="UP000597762"/>
    </source>
</evidence>
<dbReference type="InterPro" id="IPR029044">
    <property type="entry name" value="Nucleotide-diphossugar_trans"/>
</dbReference>
<dbReference type="Pfam" id="PF04488">
    <property type="entry name" value="Gly_transf_sug"/>
    <property type="match status" value="1"/>
</dbReference>